<dbReference type="RefSeq" id="XP_025468575.1">
    <property type="nucleotide sequence ID" value="XM_025616202.1"/>
</dbReference>
<sequence length="363" mass="42932">MVSAADESRVLSLSDLPVEIRVQILGHLECLEELENAIRSSEVFRVAYESCSHMVLTLMLENALHFDLFPLAILHWELSQTRWWNQDHSENWLNVRFDAMKTPNFIWTATMEQNLDMLRFLKHVQYFAQEFIDWALRRFHENFGGVETPASRSEYDRVMRGLYLQSIIIQATVSRGWDHSSTTTEETKQSAWKKFVSSFQPWEIEQLRCMAQWVSGIIPLPLICYSCVQGRWLEKDLPKEQGKELLTHHGLALLRGVESIDNRTDHYKIYIIRDFFEDLREYSEKLYRVVFDLLKDKPYIEAAEPRFKSDNPGPKQLWAWVRADPQFDVCRLKDKIGYPQYGSLIWDEERVKRSRLMKTSVSR</sequence>
<dbReference type="STRING" id="1450535.A0A317WTD5"/>
<keyword evidence="2" id="KW-1185">Reference proteome</keyword>
<dbReference type="AlphaFoldDB" id="A0A317WTD5"/>
<name>A0A317WTD5_9EURO</name>
<gene>
    <name evidence="1" type="ORF">BO94DRAFT_594522</name>
</gene>
<proteinExistence type="predicted"/>
<dbReference type="EMBL" id="MSFK01000011">
    <property type="protein sequence ID" value="PWY89664.1"/>
    <property type="molecule type" value="Genomic_DNA"/>
</dbReference>
<dbReference type="Proteomes" id="UP000246702">
    <property type="component" value="Unassembled WGS sequence"/>
</dbReference>
<reference evidence="1 2" key="1">
    <citation type="submission" date="2016-12" db="EMBL/GenBank/DDBJ databases">
        <title>The genomes of Aspergillus section Nigri reveals drivers in fungal speciation.</title>
        <authorList>
            <consortium name="DOE Joint Genome Institute"/>
            <person name="Vesth T.C."/>
            <person name="Nybo J."/>
            <person name="Theobald S."/>
            <person name="Brandl J."/>
            <person name="Frisvad J.C."/>
            <person name="Nielsen K.F."/>
            <person name="Lyhne E.K."/>
            <person name="Kogle M.E."/>
            <person name="Kuo A."/>
            <person name="Riley R."/>
            <person name="Clum A."/>
            <person name="Nolan M."/>
            <person name="Lipzen A."/>
            <person name="Salamov A."/>
            <person name="Henrissat B."/>
            <person name="Wiebenga A."/>
            <person name="De Vries R.P."/>
            <person name="Grigoriev I.V."/>
            <person name="Mortensen U.H."/>
            <person name="Andersen M.R."/>
            <person name="Baker S.E."/>
        </authorList>
    </citation>
    <scope>NUCLEOTIDE SEQUENCE [LARGE SCALE GENOMIC DNA]</scope>
    <source>
        <strain evidence="1 2">CBS 115572</strain>
    </source>
</reference>
<dbReference type="GeneID" id="37118345"/>
<evidence type="ECO:0000313" key="1">
    <source>
        <dbReference type="EMBL" id="PWY89664.1"/>
    </source>
</evidence>
<organism evidence="1 2">
    <name type="scientific">Aspergillus sclerotioniger CBS 115572</name>
    <dbReference type="NCBI Taxonomy" id="1450535"/>
    <lineage>
        <taxon>Eukaryota</taxon>
        <taxon>Fungi</taxon>
        <taxon>Dikarya</taxon>
        <taxon>Ascomycota</taxon>
        <taxon>Pezizomycotina</taxon>
        <taxon>Eurotiomycetes</taxon>
        <taxon>Eurotiomycetidae</taxon>
        <taxon>Eurotiales</taxon>
        <taxon>Aspergillaceae</taxon>
        <taxon>Aspergillus</taxon>
        <taxon>Aspergillus subgen. Circumdati</taxon>
    </lineage>
</organism>
<accession>A0A317WTD5</accession>
<comment type="caution">
    <text evidence="1">The sequence shown here is derived from an EMBL/GenBank/DDBJ whole genome shotgun (WGS) entry which is preliminary data.</text>
</comment>
<dbReference type="OrthoDB" id="4455582at2759"/>
<evidence type="ECO:0000313" key="2">
    <source>
        <dbReference type="Proteomes" id="UP000246702"/>
    </source>
</evidence>
<protein>
    <submittedName>
        <fullName evidence="1">Uncharacterized protein</fullName>
    </submittedName>
</protein>